<protein>
    <submittedName>
        <fullName evidence="1">Uncharacterized protein</fullName>
    </submittedName>
</protein>
<gene>
    <name evidence="1" type="ORF">NQ176_g1322</name>
</gene>
<proteinExistence type="predicted"/>
<sequence length="148" mass="16398">MPVQSGVSLKPSKNINEFLQRHPEVQVGERARAELEQLHNTGDTSCLESKIFDNVILHQDYDGDSNKRVLAVAIVDDSTALARYEEIHGDAGGVCDCKTAAEEGADHYLHEFMVVAKEPTCEVHTGEDAPNPDCSACWPFWRGSNCRR</sequence>
<evidence type="ECO:0000313" key="1">
    <source>
        <dbReference type="EMBL" id="KAJ2982538.1"/>
    </source>
</evidence>
<dbReference type="EMBL" id="JANJQO010000071">
    <property type="protein sequence ID" value="KAJ2982538.1"/>
    <property type="molecule type" value="Genomic_DNA"/>
</dbReference>
<organism evidence="1 2">
    <name type="scientific">Zarea fungicola</name>
    <dbReference type="NCBI Taxonomy" id="93591"/>
    <lineage>
        <taxon>Eukaryota</taxon>
        <taxon>Fungi</taxon>
        <taxon>Dikarya</taxon>
        <taxon>Ascomycota</taxon>
        <taxon>Pezizomycotina</taxon>
        <taxon>Sordariomycetes</taxon>
        <taxon>Hypocreomycetidae</taxon>
        <taxon>Hypocreales</taxon>
        <taxon>Cordycipitaceae</taxon>
        <taxon>Zarea</taxon>
    </lineage>
</organism>
<name>A0ACC1NUT0_9HYPO</name>
<comment type="caution">
    <text evidence="1">The sequence shown here is derived from an EMBL/GenBank/DDBJ whole genome shotgun (WGS) entry which is preliminary data.</text>
</comment>
<dbReference type="Proteomes" id="UP001143910">
    <property type="component" value="Unassembled WGS sequence"/>
</dbReference>
<accession>A0ACC1NUT0</accession>
<evidence type="ECO:0000313" key="2">
    <source>
        <dbReference type="Proteomes" id="UP001143910"/>
    </source>
</evidence>
<keyword evidence="2" id="KW-1185">Reference proteome</keyword>
<reference evidence="1" key="1">
    <citation type="submission" date="2022-08" db="EMBL/GenBank/DDBJ databases">
        <title>Genome Sequence of Lecanicillium fungicola.</title>
        <authorList>
            <person name="Buettner E."/>
        </authorList>
    </citation>
    <scope>NUCLEOTIDE SEQUENCE</scope>
    <source>
        <strain evidence="1">Babe33</strain>
    </source>
</reference>